<sequence length="207" mass="22068">MQIYSQLPARRARQFAGDLWLVVWTIGWIWIAFTLHGLIMKLAAPGIAIAEGATSLATSIDSAGDAIGGVPLVGDGLSLPFDGMSAAARVMAAAGQAQVDAVTLLAMFLSVTLAVLAFTSFAAIWLPIRIAFMRRATAARRFVDADADLDLFALRALARQPLHILARIDDDPAGAWRRGDRQIVDALAALELRAEGLRPPPRTAIGN</sequence>
<name>A0A6J6UB99_9ZZZZ</name>
<dbReference type="AlphaFoldDB" id="A0A6J6UB99"/>
<feature type="transmembrane region" description="Helical" evidence="1">
    <location>
        <begin position="101"/>
        <end position="126"/>
    </location>
</feature>
<reference evidence="2" key="1">
    <citation type="submission" date="2020-05" db="EMBL/GenBank/DDBJ databases">
        <authorList>
            <person name="Chiriac C."/>
            <person name="Salcher M."/>
            <person name="Ghai R."/>
            <person name="Kavagutti S V."/>
        </authorList>
    </citation>
    <scope>NUCLEOTIDE SEQUENCE</scope>
</reference>
<keyword evidence="1" id="KW-0472">Membrane</keyword>
<protein>
    <submittedName>
        <fullName evidence="2">Unannotated protein</fullName>
    </submittedName>
</protein>
<dbReference type="EMBL" id="CAEZYW010000284">
    <property type="protein sequence ID" value="CAB4755913.1"/>
    <property type="molecule type" value="Genomic_DNA"/>
</dbReference>
<keyword evidence="1" id="KW-0812">Transmembrane</keyword>
<evidence type="ECO:0000256" key="1">
    <source>
        <dbReference type="SAM" id="Phobius"/>
    </source>
</evidence>
<organism evidence="2">
    <name type="scientific">freshwater metagenome</name>
    <dbReference type="NCBI Taxonomy" id="449393"/>
    <lineage>
        <taxon>unclassified sequences</taxon>
        <taxon>metagenomes</taxon>
        <taxon>ecological metagenomes</taxon>
    </lineage>
</organism>
<evidence type="ECO:0000313" key="2">
    <source>
        <dbReference type="EMBL" id="CAB4755913.1"/>
    </source>
</evidence>
<feature type="transmembrane region" description="Helical" evidence="1">
    <location>
        <begin position="21"/>
        <end position="39"/>
    </location>
</feature>
<proteinExistence type="predicted"/>
<keyword evidence="1" id="KW-1133">Transmembrane helix</keyword>
<gene>
    <name evidence="2" type="ORF">UFOPK2786_01553</name>
</gene>
<accession>A0A6J6UB99</accession>